<keyword evidence="1" id="KW-1133">Transmembrane helix</keyword>
<protein>
    <submittedName>
        <fullName evidence="2">Uncharacterized protein</fullName>
    </submittedName>
</protein>
<evidence type="ECO:0000313" key="3">
    <source>
        <dbReference type="Proteomes" id="UP000094056"/>
    </source>
</evidence>
<accession>A0A1E3XG08</accession>
<dbReference type="AlphaFoldDB" id="A0A1E3XG08"/>
<reference evidence="2 3" key="1">
    <citation type="submission" date="2016-07" db="EMBL/GenBank/DDBJ databases">
        <title>Draft genome of Scalindua rubra, obtained from a brine-seawater interface in the Red Sea, sheds light on salt adaptation in anammox bacteria.</title>
        <authorList>
            <person name="Speth D.R."/>
            <person name="Lagkouvardos I."/>
            <person name="Wang Y."/>
            <person name="Qian P.-Y."/>
            <person name="Dutilh B.E."/>
            <person name="Jetten M.S."/>
        </authorList>
    </citation>
    <scope>NUCLEOTIDE SEQUENCE [LARGE SCALE GENOMIC DNA]</scope>
    <source>
        <strain evidence="2">BSI-1</strain>
    </source>
</reference>
<sequence>MRYCIGGIAALSVVVGYVIDQFYLSRRNVFLKNIIMVFLCMPFIVNLYQLCRVNVPKINVALKRVSRDDYLEKQYRDLFLMEKYVNKELPEDAVIFAPWENSSYRFDKQFLTGNHIVKAMLEIRSPGEWVNVLKGTYKVDYLLLNRNYHEILIKRYENGSLGYDPCNNILFSKKMKKYLKHVYSSGKCSLYKLP</sequence>
<evidence type="ECO:0000256" key="1">
    <source>
        <dbReference type="SAM" id="Phobius"/>
    </source>
</evidence>
<organism evidence="2 3">
    <name type="scientific">Candidatus Scalindua rubra</name>
    <dbReference type="NCBI Taxonomy" id="1872076"/>
    <lineage>
        <taxon>Bacteria</taxon>
        <taxon>Pseudomonadati</taxon>
        <taxon>Planctomycetota</taxon>
        <taxon>Candidatus Brocadiia</taxon>
        <taxon>Candidatus Brocadiales</taxon>
        <taxon>Candidatus Scalinduaceae</taxon>
        <taxon>Candidatus Scalindua</taxon>
    </lineage>
</organism>
<evidence type="ECO:0000313" key="2">
    <source>
        <dbReference type="EMBL" id="ODS34563.1"/>
    </source>
</evidence>
<name>A0A1E3XG08_9BACT</name>
<feature type="transmembrane region" description="Helical" evidence="1">
    <location>
        <begin position="30"/>
        <end position="48"/>
    </location>
</feature>
<comment type="caution">
    <text evidence="2">The sequence shown here is derived from an EMBL/GenBank/DDBJ whole genome shotgun (WGS) entry which is preliminary data.</text>
</comment>
<keyword evidence="1" id="KW-0812">Transmembrane</keyword>
<dbReference type="EMBL" id="MAYW01000004">
    <property type="protein sequence ID" value="ODS34563.1"/>
    <property type="molecule type" value="Genomic_DNA"/>
</dbReference>
<proteinExistence type="predicted"/>
<keyword evidence="1" id="KW-0472">Membrane</keyword>
<dbReference type="Proteomes" id="UP000094056">
    <property type="component" value="Unassembled WGS sequence"/>
</dbReference>
<gene>
    <name evidence="2" type="ORF">SCARUB_00298</name>
</gene>